<dbReference type="GO" id="GO:0004252">
    <property type="term" value="F:serine-type endopeptidase activity"/>
    <property type="evidence" value="ECO:0007669"/>
    <property type="project" value="UniProtKB-UniRule"/>
</dbReference>
<evidence type="ECO:0000256" key="1">
    <source>
        <dbReference type="ARBA" id="ARBA00004370"/>
    </source>
</evidence>
<evidence type="ECO:0000256" key="4">
    <source>
        <dbReference type="ARBA" id="ARBA00023136"/>
    </source>
</evidence>
<feature type="compositionally biased region" description="Polar residues" evidence="6">
    <location>
        <begin position="415"/>
        <end position="441"/>
    </location>
</feature>
<evidence type="ECO:0000313" key="9">
    <source>
        <dbReference type="EMBL" id="OGD04439.1"/>
    </source>
</evidence>
<dbReference type="PANTHER" id="PTHR10806:SF6">
    <property type="entry name" value="SIGNAL PEPTIDASE COMPLEX CATALYTIC SUBUNIT SEC11"/>
    <property type="match status" value="1"/>
</dbReference>
<feature type="domain" description="LTD" evidence="8">
    <location>
        <begin position="241"/>
        <end position="398"/>
    </location>
</feature>
<dbReference type="InterPro" id="IPR036286">
    <property type="entry name" value="LexA/Signal_pep-like_sf"/>
</dbReference>
<name>A0A1F4ZDG4_9BACT</name>
<gene>
    <name evidence="9" type="ORF">A2989_05425</name>
</gene>
<dbReference type="AlphaFoldDB" id="A0A1F4ZDG4"/>
<dbReference type="STRING" id="1797259.A2989_05425"/>
<comment type="subcellular location">
    <subcellularLocation>
        <location evidence="1">Membrane</location>
    </subcellularLocation>
</comment>
<dbReference type="InterPro" id="IPR019533">
    <property type="entry name" value="Peptidase_S26"/>
</dbReference>
<evidence type="ECO:0000256" key="3">
    <source>
        <dbReference type="ARBA" id="ARBA00022989"/>
    </source>
</evidence>
<reference evidence="9 10" key="1">
    <citation type="journal article" date="2016" name="Nat. Commun.">
        <title>Thousands of microbial genomes shed light on interconnected biogeochemical processes in an aquifer system.</title>
        <authorList>
            <person name="Anantharaman K."/>
            <person name="Brown C.T."/>
            <person name="Hug L.A."/>
            <person name="Sharon I."/>
            <person name="Castelle C.J."/>
            <person name="Probst A.J."/>
            <person name="Thomas B.C."/>
            <person name="Singh A."/>
            <person name="Wilkins M.J."/>
            <person name="Karaoz U."/>
            <person name="Brodie E.L."/>
            <person name="Williams K.H."/>
            <person name="Hubbard S.S."/>
            <person name="Banfield J.F."/>
        </authorList>
    </citation>
    <scope>NUCLEOTIDE SEQUENCE [LARGE SCALE GENOMIC DNA]</scope>
</reference>
<dbReference type="SUPFAM" id="SSF74853">
    <property type="entry name" value="Lamin A/C globular tail domain"/>
    <property type="match status" value="1"/>
</dbReference>
<feature type="compositionally biased region" description="Low complexity" evidence="6">
    <location>
        <begin position="395"/>
        <end position="407"/>
    </location>
</feature>
<dbReference type="SUPFAM" id="SSF51306">
    <property type="entry name" value="LexA/Signal peptidase"/>
    <property type="match status" value="1"/>
</dbReference>
<dbReference type="InterPro" id="IPR001733">
    <property type="entry name" value="Peptidase_S26B"/>
</dbReference>
<sequence length="441" mass="46684">MLSRKGGWYRAVKVVKIIGNIFFVLVLAISGLFFLAHFTKVLPLRVFIVSSGSMEPAVKTGGLVVVLPSSSYRIGDVVTYKTGPKDTTTHRLVAAADGQYRTAGDANKAPDTGVIASDQILGKVIYSLPQAGYLAAFAKTPPGFILFVIVPATIIVYEELKALISQIKNKLPSPKIRRGVGGEVLGQGGIHIKPVFVILPIFFAAFILVTVKSISYFSDTETSSQNSFTAFVTTPTPSPTSIPSPTPSPTPVVANHLVISEIQISGDGTHLNDDEFVELYNPTSSPITMSSWRLSRKNSAGTLDTLVLTLNGTVPAHGYFLITDGDGYNGSVTANVNYSAPSNALTNNYTVLLYSDAGITLVDKVGFGPSSTDPEGSTFPSNPSANGSIERKAYSTSDTTSMTSGGDANKGNGFDSDNNSTDFVLRTTSDPQNISSSTETP</sequence>
<dbReference type="Gene3D" id="2.60.40.1260">
    <property type="entry name" value="Lamin Tail domain"/>
    <property type="match status" value="1"/>
</dbReference>
<protein>
    <recommendedName>
        <fullName evidence="5">Signal peptidase I</fullName>
        <ecNumber evidence="5">3.4.21.89</ecNumber>
    </recommendedName>
</protein>
<dbReference type="EMBL" id="MEXN01000001">
    <property type="protein sequence ID" value="OGD04439.1"/>
    <property type="molecule type" value="Genomic_DNA"/>
</dbReference>
<feature type="compositionally biased region" description="Polar residues" evidence="6">
    <location>
        <begin position="370"/>
        <end position="387"/>
    </location>
</feature>
<evidence type="ECO:0000313" key="10">
    <source>
        <dbReference type="Proteomes" id="UP000177080"/>
    </source>
</evidence>
<dbReference type="Pfam" id="PF00932">
    <property type="entry name" value="LTD"/>
    <property type="match status" value="1"/>
</dbReference>
<comment type="caution">
    <text evidence="9">The sequence shown here is derived from an EMBL/GenBank/DDBJ whole genome shotgun (WGS) entry which is preliminary data.</text>
</comment>
<dbReference type="NCBIfam" id="TIGR02228">
    <property type="entry name" value="sigpep_I_arch"/>
    <property type="match status" value="1"/>
</dbReference>
<keyword evidence="2 7" id="KW-0812">Transmembrane</keyword>
<keyword evidence="3 7" id="KW-1133">Transmembrane helix</keyword>
<dbReference type="GO" id="GO:0016020">
    <property type="term" value="C:membrane"/>
    <property type="evidence" value="ECO:0007669"/>
    <property type="project" value="UniProtKB-SubCell"/>
</dbReference>
<proteinExistence type="predicted"/>
<feature type="transmembrane region" description="Helical" evidence="7">
    <location>
        <begin position="21"/>
        <end position="39"/>
    </location>
</feature>
<dbReference type="PANTHER" id="PTHR10806">
    <property type="entry name" value="SIGNAL PEPTIDASE COMPLEX CATALYTIC SUBUNIT SEC11"/>
    <property type="match status" value="1"/>
</dbReference>
<evidence type="ECO:0000256" key="2">
    <source>
        <dbReference type="ARBA" id="ARBA00022692"/>
    </source>
</evidence>
<organism evidence="9 10">
    <name type="scientific">Candidatus Amesbacteria bacterium RIFCSPLOWO2_01_FULL_48_25</name>
    <dbReference type="NCBI Taxonomy" id="1797259"/>
    <lineage>
        <taxon>Bacteria</taxon>
        <taxon>Candidatus Amesiibacteriota</taxon>
    </lineage>
</organism>
<evidence type="ECO:0000259" key="8">
    <source>
        <dbReference type="PROSITE" id="PS51841"/>
    </source>
</evidence>
<evidence type="ECO:0000256" key="5">
    <source>
        <dbReference type="NCBIfam" id="TIGR02228"/>
    </source>
</evidence>
<dbReference type="CDD" id="cd06530">
    <property type="entry name" value="S26_SPase_I"/>
    <property type="match status" value="1"/>
</dbReference>
<dbReference type="EC" id="3.4.21.89" evidence="5"/>
<feature type="region of interest" description="Disordered" evidence="6">
    <location>
        <begin position="370"/>
        <end position="441"/>
    </location>
</feature>
<keyword evidence="4 7" id="KW-0472">Membrane</keyword>
<dbReference type="GO" id="GO:0009003">
    <property type="term" value="F:signal peptidase activity"/>
    <property type="evidence" value="ECO:0007669"/>
    <property type="project" value="UniProtKB-EC"/>
</dbReference>
<dbReference type="GO" id="GO:0006465">
    <property type="term" value="P:signal peptide processing"/>
    <property type="evidence" value="ECO:0007669"/>
    <property type="project" value="UniProtKB-UniRule"/>
</dbReference>
<dbReference type="InterPro" id="IPR001322">
    <property type="entry name" value="Lamin_tail_dom"/>
</dbReference>
<dbReference type="PROSITE" id="PS51841">
    <property type="entry name" value="LTD"/>
    <property type="match status" value="1"/>
</dbReference>
<accession>A0A1F4ZDG4</accession>
<dbReference type="Proteomes" id="UP000177080">
    <property type="component" value="Unassembled WGS sequence"/>
</dbReference>
<feature type="transmembrane region" description="Helical" evidence="7">
    <location>
        <begin position="143"/>
        <end position="160"/>
    </location>
</feature>
<dbReference type="InterPro" id="IPR036415">
    <property type="entry name" value="Lamin_tail_dom_sf"/>
</dbReference>
<evidence type="ECO:0000256" key="7">
    <source>
        <dbReference type="SAM" id="Phobius"/>
    </source>
</evidence>
<evidence type="ECO:0000256" key="6">
    <source>
        <dbReference type="SAM" id="MobiDB-lite"/>
    </source>
</evidence>
<feature type="transmembrane region" description="Helical" evidence="7">
    <location>
        <begin position="195"/>
        <end position="217"/>
    </location>
</feature>